<dbReference type="EMBL" id="LAVV01006371">
    <property type="protein sequence ID" value="KNZ60281.1"/>
    <property type="molecule type" value="Genomic_DNA"/>
</dbReference>
<name>A0A0L6VHM9_9BASI</name>
<dbReference type="AlphaFoldDB" id="A0A0L6VHM9"/>
<dbReference type="VEuPathDB" id="FungiDB:VP01_1580g3"/>
<comment type="caution">
    <text evidence="1">The sequence shown here is derived from an EMBL/GenBank/DDBJ whole genome shotgun (WGS) entry which is preliminary data.</text>
</comment>
<evidence type="ECO:0000313" key="2">
    <source>
        <dbReference type="Proteomes" id="UP000037035"/>
    </source>
</evidence>
<sequence length="712" mass="81281">MAQTIYLPVEILGCRSQQDPRGLQSPRLGEFFDSPKWLSSLGHVNEVHSSLPQQELAHNLPTSAKPMLQFSSSHEVEKTQVDSYASQRHNHLLKSGIQHLQYDSTWLSFAHQSLQDPSYLISGSVTEKTQATSFQEHLPIHEDPHGSQHGSQHQAHNQITSLQPSDCHTYFQAWLIAPSESSAVEFSPGSVTLRSLGEHPLSDVFDQSDNHPRLVHASPRTAAEFEKLKIPPDSIGDDFLIRFTRKFTDSIEKKFPRPSGVPISHHNPDLTDPLPVLFYRVVRSSDYQIRVALAPEFVKPHKSAIAQNPPEKICNQMIEFIKWLLFINTALLRKSQPTGSMHEESKSHQKLIDWLFIETFEPREGVPVIGKINHQDFMALEKGKVFGPIQKNIIQFLSSPKRPSQAAQTAVSLISAYYEGHLSEFRGGLRFDGPDDFKSLIEEAYRSKMIVDSRSDGAGLTLRDFPVRRLERLPDLLKPSEQRGDIRNRFGVSDERMLEEKLLQDKFREIVSQKKRRSVEAKSLSLNAAESSVVILKERKEEVPGRQNGLFWVKDMLTRRYLRKMKMWLKLTKFLQHLSLCHVLLLAKMNEVEDTVGNDGQLFDWVQKMLFYPPPKKIPFLGRITFPDARSIRSFSADSFNQVQSLLHNLIASRNSDKLNFQAALAVLGYWLKDQNNSAYTKLFESDEAYWDTLLSLIKDAEVKPWHPGAQE</sequence>
<organism evidence="1 2">
    <name type="scientific">Puccinia sorghi</name>
    <dbReference type="NCBI Taxonomy" id="27349"/>
    <lineage>
        <taxon>Eukaryota</taxon>
        <taxon>Fungi</taxon>
        <taxon>Dikarya</taxon>
        <taxon>Basidiomycota</taxon>
        <taxon>Pucciniomycotina</taxon>
        <taxon>Pucciniomycetes</taxon>
        <taxon>Pucciniales</taxon>
        <taxon>Pucciniaceae</taxon>
        <taxon>Puccinia</taxon>
    </lineage>
</organism>
<dbReference type="Proteomes" id="UP000037035">
    <property type="component" value="Unassembled WGS sequence"/>
</dbReference>
<gene>
    <name evidence="1" type="ORF">VP01_1580g3</name>
</gene>
<reference evidence="1 2" key="1">
    <citation type="submission" date="2015-08" db="EMBL/GenBank/DDBJ databases">
        <title>Next Generation Sequencing and Analysis of the Genome of Puccinia sorghi L Schw, the Causal Agent of Maize Common Rust.</title>
        <authorList>
            <person name="Rochi L."/>
            <person name="Burguener G."/>
            <person name="Darino M."/>
            <person name="Turjanski A."/>
            <person name="Kreff E."/>
            <person name="Dieguez M.J."/>
            <person name="Sacco F."/>
        </authorList>
    </citation>
    <scope>NUCLEOTIDE SEQUENCE [LARGE SCALE GENOMIC DNA]</scope>
    <source>
        <strain evidence="1 2">RO10H11247</strain>
    </source>
</reference>
<protein>
    <submittedName>
        <fullName evidence="1">Uncharacterized protein</fullName>
    </submittedName>
</protein>
<dbReference type="OrthoDB" id="2499284at2759"/>
<keyword evidence="2" id="KW-1185">Reference proteome</keyword>
<accession>A0A0L6VHM9</accession>
<proteinExistence type="predicted"/>
<evidence type="ECO:0000313" key="1">
    <source>
        <dbReference type="EMBL" id="KNZ60281.1"/>
    </source>
</evidence>